<dbReference type="Proteomes" id="UP000287239">
    <property type="component" value="Unassembled WGS sequence"/>
</dbReference>
<dbReference type="AlphaFoldDB" id="A0A429ZE56"/>
<sequence>MIKMLKKTTWLEWLIKGVALIGLITIAMIVNGMNSTLVNQSVFNKNVWLITMSLTTIIGIILGILKKQTSLLISSIFPLILTMLHLILRVM</sequence>
<dbReference type="GeneID" id="98569381"/>
<dbReference type="RefSeq" id="WP_126782066.1">
    <property type="nucleotide sequence ID" value="NZ_NGJU01000025.1"/>
</dbReference>
<evidence type="ECO:0000313" key="3">
    <source>
        <dbReference type="Proteomes" id="UP000287239"/>
    </source>
</evidence>
<name>A0A429ZE56_9ENTE</name>
<gene>
    <name evidence="2" type="ORF">CBF35_13615</name>
</gene>
<organism evidence="2 3">
    <name type="scientific">Vagococcus salmoninarum</name>
    <dbReference type="NCBI Taxonomy" id="2739"/>
    <lineage>
        <taxon>Bacteria</taxon>
        <taxon>Bacillati</taxon>
        <taxon>Bacillota</taxon>
        <taxon>Bacilli</taxon>
        <taxon>Lactobacillales</taxon>
        <taxon>Enterococcaceae</taxon>
        <taxon>Vagococcus</taxon>
    </lineage>
</organism>
<feature type="transmembrane region" description="Helical" evidence="1">
    <location>
        <begin position="46"/>
        <end position="65"/>
    </location>
</feature>
<proteinExistence type="predicted"/>
<feature type="transmembrane region" description="Helical" evidence="1">
    <location>
        <begin position="71"/>
        <end position="88"/>
    </location>
</feature>
<accession>A0A429ZE56</accession>
<keyword evidence="1" id="KW-0812">Transmembrane</keyword>
<comment type="caution">
    <text evidence="2">The sequence shown here is derived from an EMBL/GenBank/DDBJ whole genome shotgun (WGS) entry which is preliminary data.</text>
</comment>
<feature type="transmembrane region" description="Helical" evidence="1">
    <location>
        <begin position="13"/>
        <end position="34"/>
    </location>
</feature>
<keyword evidence="3" id="KW-1185">Reference proteome</keyword>
<evidence type="ECO:0000256" key="1">
    <source>
        <dbReference type="SAM" id="Phobius"/>
    </source>
</evidence>
<keyword evidence="1" id="KW-0472">Membrane</keyword>
<dbReference type="EMBL" id="NGJU01000025">
    <property type="protein sequence ID" value="RST91980.1"/>
    <property type="molecule type" value="Genomic_DNA"/>
</dbReference>
<protein>
    <submittedName>
        <fullName evidence="2">Uncharacterized protein</fullName>
    </submittedName>
</protein>
<reference evidence="2 3" key="1">
    <citation type="submission" date="2017-05" db="EMBL/GenBank/DDBJ databases">
        <title>Vagococcus spp. assemblies.</title>
        <authorList>
            <person name="Gulvik C.A."/>
        </authorList>
    </citation>
    <scope>NUCLEOTIDE SEQUENCE [LARGE SCALE GENOMIC DNA]</scope>
    <source>
        <strain evidence="2 3">NCFB 2777</strain>
    </source>
</reference>
<evidence type="ECO:0000313" key="2">
    <source>
        <dbReference type="EMBL" id="RST91980.1"/>
    </source>
</evidence>
<keyword evidence="1" id="KW-1133">Transmembrane helix</keyword>